<dbReference type="EMBL" id="SJJZ01000002">
    <property type="protein sequence ID" value="TCC08673.1"/>
    <property type="molecule type" value="Genomic_DNA"/>
</dbReference>
<dbReference type="Proteomes" id="UP000292346">
    <property type="component" value="Unassembled WGS sequence"/>
</dbReference>
<gene>
    <name evidence="1" type="ORF">E0H45_22750</name>
</gene>
<reference evidence="1 2" key="1">
    <citation type="submission" date="2019-02" db="EMBL/GenBank/DDBJ databases">
        <title>Kribbella capetownensis sp. nov. and Kribbella speibonae sp. nov., isolated from soil.</title>
        <authorList>
            <person name="Curtis S.M."/>
            <person name="Norton I."/>
            <person name="Everest G.J."/>
            <person name="Meyers P.R."/>
        </authorList>
    </citation>
    <scope>NUCLEOTIDE SEQUENCE [LARGE SCALE GENOMIC DNA]</scope>
    <source>
        <strain evidence="1 2">KCTC 29219</strain>
    </source>
</reference>
<name>A0A4R0HEE0_9ACTN</name>
<protein>
    <submittedName>
        <fullName evidence="1">Uncharacterized protein</fullName>
    </submittedName>
</protein>
<sequence>MSEPDPNHMTAFGHKHVVTLLREMCGVEAGVALWIGDDILAPAQDFSTLEQSTRMSWSRRSSRRHFT</sequence>
<keyword evidence="2" id="KW-1185">Reference proteome</keyword>
<dbReference type="RefSeq" id="WP_131340326.1">
    <property type="nucleotide sequence ID" value="NZ_SJJZ01000002.1"/>
</dbReference>
<evidence type="ECO:0000313" key="1">
    <source>
        <dbReference type="EMBL" id="TCC08673.1"/>
    </source>
</evidence>
<accession>A0A4R0HEE0</accession>
<comment type="caution">
    <text evidence="1">The sequence shown here is derived from an EMBL/GenBank/DDBJ whole genome shotgun (WGS) entry which is preliminary data.</text>
</comment>
<dbReference type="AlphaFoldDB" id="A0A4R0HEE0"/>
<evidence type="ECO:0000313" key="2">
    <source>
        <dbReference type="Proteomes" id="UP000292346"/>
    </source>
</evidence>
<proteinExistence type="predicted"/>
<organism evidence="1 2">
    <name type="scientific">Kribbella soli</name>
    <dbReference type="NCBI Taxonomy" id="1124743"/>
    <lineage>
        <taxon>Bacteria</taxon>
        <taxon>Bacillati</taxon>
        <taxon>Actinomycetota</taxon>
        <taxon>Actinomycetes</taxon>
        <taxon>Propionibacteriales</taxon>
        <taxon>Kribbellaceae</taxon>
        <taxon>Kribbella</taxon>
    </lineage>
</organism>
<dbReference type="OrthoDB" id="3685225at2"/>